<evidence type="ECO:0000256" key="9">
    <source>
        <dbReference type="PROSITE-ProRule" id="PRU10141"/>
    </source>
</evidence>
<keyword evidence="4" id="KW-0418">Kinase</keyword>
<feature type="region of interest" description="Disordered" evidence="10">
    <location>
        <begin position="61"/>
        <end position="295"/>
    </location>
</feature>
<sequence>MRPGSAPTRGRSSSRGKKDHQGTTNINKMMPYKVVTKHTYSSKTKLGMSPFQYLRDKLDTSKSRKVGIAHNPDKKGGSGIGKDLNKENSTETRRTERTAVSEGTDRSGAALVPKPTSSSGHKHSSQPASHLYHSSQQKVGNRPQSSSSASRVTISHNYSRAQYRMGVSNRTPSSQKRGHSRPSSASAGRSGGRGDGGNDGGGDRVVYSRPSSASAVRSSSRDSSGYKYTKASGSGGGHTNYYQQTYHQVQQGGYSSSGSAGGKGKEKEAKEKVTVTAAPPSSTRTRPQSAGAVTVSQRIAHRNFRTPEMIIQDSKRKAAASAQQVAQDSAAKDTDKENGGGENIVNGEVNKSNVKAEETTAAAVSAGSTAKEHAIVQKSAASNLTDLSHKFCSGAELQYLQNIMSSGNLKGRSTTEFYTIGKVVGVGSFAKVRLAWHKLTGQAIAIKTYEKSKMKDASHLRRVQQEIRVMEKLNHPRLIRLFETLESPKRIHLIMEFVSAGNLCSYVKRRRRLPEEEARKIFHQICVALDYMHEVEIIHRDVKLENVLLDKDGNSKLIDFGFSVFSKDKKALKVFCGTPSYMAPEIVRRIEYEGKPVDAWSLGVVLYALVCGCFPFSAKSYPDLYKKIMKGSFRVPDSLSHSLKDLIHNLLQMDPRKRYTVGQAKNHPWVHNGKGGKIGDRMNGWQCDPGCSEILISKNAKNDLNDSVIKAMDEFGVRRETIIHNVLHKTHNGINTCYYLLKQAMKDNGSLVIDVAAGGKTKGEKGEDGKTIISSAAYNSGASRAVRPLSAPTNKTFNNRFRGNGGAAGGSAAALAAALKKEDELDEEEDSFIKEDVDSASDEGGSGLVGGAERVGGGAGGAGRTGLTKKNS</sequence>
<comment type="caution">
    <text evidence="12">The sequence shown here is derived from an EMBL/GenBank/DDBJ whole genome shotgun (WGS) entry which is preliminary data.</text>
</comment>
<evidence type="ECO:0000256" key="2">
    <source>
        <dbReference type="ARBA" id="ARBA00022679"/>
    </source>
</evidence>
<evidence type="ECO:0000256" key="1">
    <source>
        <dbReference type="ARBA" id="ARBA00022527"/>
    </source>
</evidence>
<feature type="binding site" evidence="7 9">
    <location>
        <position position="447"/>
    </location>
    <ligand>
        <name>ATP</name>
        <dbReference type="ChEBI" id="CHEBI:30616"/>
    </ligand>
</feature>
<evidence type="ECO:0000256" key="10">
    <source>
        <dbReference type="SAM" id="MobiDB-lite"/>
    </source>
</evidence>
<name>A0A9W7F6V7_9STRA</name>
<dbReference type="InterPro" id="IPR011009">
    <property type="entry name" value="Kinase-like_dom_sf"/>
</dbReference>
<evidence type="ECO:0000256" key="4">
    <source>
        <dbReference type="ARBA" id="ARBA00022777"/>
    </source>
</evidence>
<dbReference type="Proteomes" id="UP001165160">
    <property type="component" value="Unassembled WGS sequence"/>
</dbReference>
<dbReference type="FunFam" id="3.30.200.20:FF:000042">
    <property type="entry name" value="Aurora kinase A"/>
    <property type="match status" value="1"/>
</dbReference>
<keyword evidence="3 7" id="KW-0547">Nucleotide-binding</keyword>
<feature type="compositionally biased region" description="Low complexity" evidence="10">
    <location>
        <begin position="319"/>
        <end position="329"/>
    </location>
</feature>
<feature type="active site" description="Proton acceptor" evidence="6">
    <location>
        <position position="541"/>
    </location>
</feature>
<feature type="binding site" evidence="7">
    <location>
        <begin position="545"/>
        <end position="546"/>
    </location>
    <ligand>
        <name>ATP</name>
        <dbReference type="ChEBI" id="CHEBI:30616"/>
    </ligand>
</feature>
<feature type="region of interest" description="Disordered" evidence="10">
    <location>
        <begin position="312"/>
        <end position="352"/>
    </location>
</feature>
<feature type="compositionally biased region" description="Polar residues" evidence="10">
    <location>
        <begin position="115"/>
        <end position="160"/>
    </location>
</feature>
<evidence type="ECO:0000313" key="12">
    <source>
        <dbReference type="EMBL" id="GMI05529.1"/>
    </source>
</evidence>
<dbReference type="CDD" id="cd14003">
    <property type="entry name" value="STKc_AMPK-like"/>
    <property type="match status" value="1"/>
</dbReference>
<dbReference type="PROSITE" id="PS00107">
    <property type="entry name" value="PROTEIN_KINASE_ATP"/>
    <property type="match status" value="1"/>
</dbReference>
<feature type="compositionally biased region" description="Low complexity" evidence="10">
    <location>
        <begin position="204"/>
        <end position="223"/>
    </location>
</feature>
<feature type="compositionally biased region" description="Basic and acidic residues" evidence="10">
    <location>
        <begin position="83"/>
        <end position="105"/>
    </location>
</feature>
<dbReference type="PROSITE" id="PS50011">
    <property type="entry name" value="PROTEIN_KINASE_DOM"/>
    <property type="match status" value="1"/>
</dbReference>
<dbReference type="FunFam" id="1.10.510.10:FF:000956">
    <property type="entry name" value="CAMK family protein kinase"/>
    <property type="match status" value="1"/>
</dbReference>
<dbReference type="EMBL" id="BRXX01000332">
    <property type="protein sequence ID" value="GMI05529.1"/>
    <property type="molecule type" value="Genomic_DNA"/>
</dbReference>
<dbReference type="Pfam" id="PF00069">
    <property type="entry name" value="Pkinase"/>
    <property type="match status" value="1"/>
</dbReference>
<feature type="compositionally biased region" description="Gly residues" evidence="10">
    <location>
        <begin position="844"/>
        <end position="864"/>
    </location>
</feature>
<dbReference type="GO" id="GO:0004674">
    <property type="term" value="F:protein serine/threonine kinase activity"/>
    <property type="evidence" value="ECO:0007669"/>
    <property type="project" value="UniProtKB-KW"/>
</dbReference>
<proteinExistence type="predicted"/>
<dbReference type="PANTHER" id="PTHR24350">
    <property type="entry name" value="SERINE/THREONINE-PROTEIN KINASE IAL-RELATED"/>
    <property type="match status" value="1"/>
</dbReference>
<dbReference type="InterPro" id="IPR017441">
    <property type="entry name" value="Protein_kinase_ATP_BS"/>
</dbReference>
<organism evidence="12 13">
    <name type="scientific">Triparma verrucosa</name>
    <dbReference type="NCBI Taxonomy" id="1606542"/>
    <lineage>
        <taxon>Eukaryota</taxon>
        <taxon>Sar</taxon>
        <taxon>Stramenopiles</taxon>
        <taxon>Ochrophyta</taxon>
        <taxon>Bolidophyceae</taxon>
        <taxon>Parmales</taxon>
        <taxon>Triparmaceae</taxon>
        <taxon>Triparma</taxon>
    </lineage>
</organism>
<keyword evidence="13" id="KW-1185">Reference proteome</keyword>
<evidence type="ECO:0000256" key="7">
    <source>
        <dbReference type="PIRSR" id="PIRSR630616-2"/>
    </source>
</evidence>
<keyword evidence="2" id="KW-0808">Transferase</keyword>
<feature type="region of interest" description="Disordered" evidence="10">
    <location>
        <begin position="820"/>
        <end position="872"/>
    </location>
</feature>
<dbReference type="InterPro" id="IPR008271">
    <property type="entry name" value="Ser/Thr_kinase_AS"/>
</dbReference>
<dbReference type="PROSITE" id="PS00108">
    <property type="entry name" value="PROTEIN_KINASE_ST"/>
    <property type="match status" value="1"/>
</dbReference>
<feature type="compositionally biased region" description="Basic and acidic residues" evidence="10">
    <location>
        <begin position="330"/>
        <end position="339"/>
    </location>
</feature>
<feature type="binding site" evidence="7">
    <location>
        <position position="559"/>
    </location>
    <ligand>
        <name>ATP</name>
        <dbReference type="ChEBI" id="CHEBI:30616"/>
    </ligand>
</feature>
<feature type="compositionally biased region" description="Polar residues" evidence="10">
    <location>
        <begin position="279"/>
        <end position="288"/>
    </location>
</feature>
<dbReference type="SUPFAM" id="SSF56112">
    <property type="entry name" value="Protein kinase-like (PK-like)"/>
    <property type="match status" value="1"/>
</dbReference>
<evidence type="ECO:0000256" key="6">
    <source>
        <dbReference type="PIRSR" id="PIRSR630616-1"/>
    </source>
</evidence>
<dbReference type="InterPro" id="IPR000719">
    <property type="entry name" value="Prot_kinase_dom"/>
</dbReference>
<feature type="region of interest" description="Disordered" evidence="10">
    <location>
        <begin position="1"/>
        <end position="31"/>
    </location>
</feature>
<dbReference type="SMART" id="SM00220">
    <property type="entry name" value="S_TKc"/>
    <property type="match status" value="1"/>
</dbReference>
<feature type="cross-link" description="Glycyl lysine isopeptide (Lys-Gly) (interchain with G-Cter in SUMO2)" evidence="8">
    <location>
        <position position="543"/>
    </location>
</feature>
<evidence type="ECO:0000313" key="13">
    <source>
        <dbReference type="Proteomes" id="UP001165160"/>
    </source>
</evidence>
<feature type="compositionally biased region" description="Polar residues" evidence="10">
    <location>
        <begin position="240"/>
        <end position="251"/>
    </location>
</feature>
<keyword evidence="5 7" id="KW-0067">ATP-binding</keyword>
<dbReference type="GO" id="GO:0005524">
    <property type="term" value="F:ATP binding"/>
    <property type="evidence" value="ECO:0007669"/>
    <property type="project" value="UniProtKB-UniRule"/>
</dbReference>
<evidence type="ECO:0000256" key="5">
    <source>
        <dbReference type="ARBA" id="ARBA00022840"/>
    </source>
</evidence>
<feature type="domain" description="Protein kinase" evidence="11">
    <location>
        <begin position="418"/>
        <end position="670"/>
    </location>
</feature>
<reference evidence="13" key="1">
    <citation type="journal article" date="2023" name="Commun. Biol.">
        <title>Genome analysis of Parmales, the sister group of diatoms, reveals the evolutionary specialization of diatoms from phago-mixotrophs to photoautotrophs.</title>
        <authorList>
            <person name="Ban H."/>
            <person name="Sato S."/>
            <person name="Yoshikawa S."/>
            <person name="Yamada K."/>
            <person name="Nakamura Y."/>
            <person name="Ichinomiya M."/>
            <person name="Sato N."/>
            <person name="Blanc-Mathieu R."/>
            <person name="Endo H."/>
            <person name="Kuwata A."/>
            <person name="Ogata H."/>
        </authorList>
    </citation>
    <scope>NUCLEOTIDE SEQUENCE [LARGE SCALE GENOMIC DNA]</scope>
    <source>
        <strain evidence="13">NIES 3699</strain>
    </source>
</reference>
<evidence type="ECO:0000256" key="3">
    <source>
        <dbReference type="ARBA" id="ARBA00022741"/>
    </source>
</evidence>
<feature type="compositionally biased region" description="Gly residues" evidence="10">
    <location>
        <begin position="189"/>
        <end position="200"/>
    </location>
</feature>
<dbReference type="AlphaFoldDB" id="A0A9W7F6V7"/>
<accession>A0A9W7F6V7</accession>
<feature type="compositionally biased region" description="Basic and acidic residues" evidence="10">
    <location>
        <begin position="263"/>
        <end position="273"/>
    </location>
</feature>
<dbReference type="Gene3D" id="1.10.510.10">
    <property type="entry name" value="Transferase(Phosphotransferase) domain 1"/>
    <property type="match status" value="1"/>
</dbReference>
<keyword evidence="1" id="KW-0723">Serine/threonine-protein kinase</keyword>
<evidence type="ECO:0000256" key="8">
    <source>
        <dbReference type="PIRSR" id="PIRSR630616-3"/>
    </source>
</evidence>
<evidence type="ECO:0000259" key="11">
    <source>
        <dbReference type="PROSITE" id="PS50011"/>
    </source>
</evidence>
<protein>
    <recommendedName>
        <fullName evidence="11">Protein kinase domain-containing protein</fullName>
    </recommendedName>
</protein>
<gene>
    <name evidence="12" type="ORF">TrVE_jg1852</name>
</gene>
<dbReference type="InterPro" id="IPR030616">
    <property type="entry name" value="Aur-like"/>
</dbReference>